<gene>
    <name evidence="3" type="ORF">HDC01289</name>
</gene>
<proteinExistence type="predicted"/>
<evidence type="ECO:0000256" key="2">
    <source>
        <dbReference type="SAM" id="Phobius"/>
    </source>
</evidence>
<feature type="transmembrane region" description="Helical" evidence="2">
    <location>
        <begin position="21"/>
        <end position="40"/>
    </location>
</feature>
<dbReference type="EMBL" id="BK003345">
    <property type="protein sequence ID" value="DAA03544.1"/>
    <property type="molecule type" value="Genomic_DNA"/>
</dbReference>
<evidence type="ECO:0000256" key="1">
    <source>
        <dbReference type="SAM" id="MobiDB-lite"/>
    </source>
</evidence>
<dbReference type="AlphaFoldDB" id="Q6IHS1"/>
<organism evidence="3">
    <name type="scientific">Drosophila melanogaster</name>
    <name type="common">Fruit fly</name>
    <dbReference type="NCBI Taxonomy" id="7227"/>
    <lineage>
        <taxon>Eukaryota</taxon>
        <taxon>Metazoa</taxon>
        <taxon>Ecdysozoa</taxon>
        <taxon>Arthropoda</taxon>
        <taxon>Hexapoda</taxon>
        <taxon>Insecta</taxon>
        <taxon>Pterygota</taxon>
        <taxon>Neoptera</taxon>
        <taxon>Endopterygota</taxon>
        <taxon>Diptera</taxon>
        <taxon>Brachycera</taxon>
        <taxon>Muscomorpha</taxon>
        <taxon>Ephydroidea</taxon>
        <taxon>Drosophilidae</taxon>
        <taxon>Drosophila</taxon>
        <taxon>Sophophora</taxon>
    </lineage>
</organism>
<name>Q6IHS1_DROME</name>
<reference evidence="3" key="1">
    <citation type="journal article" date="2003" name="Genome Biol.">
        <title>An integrated gene annotation and transcriptional profiling approach towards the full gene content of the Drosophila genome.</title>
        <authorList>
            <person name="Hild M."/>
            <person name="Beckmann B."/>
            <person name="Haas S.A."/>
            <person name="Koch B."/>
            <person name="Solovyev V."/>
            <person name="Busold C."/>
            <person name="Fellenberg K."/>
            <person name="Boutros M."/>
            <person name="Vingron M."/>
            <person name="Sauer F."/>
            <person name="Hoheisel J.D."/>
            <person name="Paro R."/>
        </authorList>
    </citation>
    <scope>NUCLEOTIDE SEQUENCE</scope>
</reference>
<protein>
    <submittedName>
        <fullName evidence="3">HDC01289</fullName>
    </submittedName>
</protein>
<keyword evidence="2" id="KW-1133">Transmembrane helix</keyword>
<sequence length="253" mass="27799">MADVKGVGKLKLGVGKNPRREYACFLFSEVCFFFFCSFFLCLPRCLGTQPHSRGVPVSQSDPPPRQHPEILHPGFSWPSPGNRSFVEQAQTQYQNQKFPDPAQRCTTSIVSPASEHRSSVPSLPIRLPTPILGVWLLSGPRFGVRELEKLPNSDCLGMLRQHSEGSQKELQRGASSGAGAVNREESKRSSCSISQRHAQFVTQTQSLPAPKNFLHSAVKLQTEGGIPPKPVNVSPDPYFPYILVGGQETVAAF</sequence>
<feature type="region of interest" description="Disordered" evidence="1">
    <location>
        <begin position="163"/>
        <end position="189"/>
    </location>
</feature>
<keyword evidence="2" id="KW-0812">Transmembrane</keyword>
<accession>Q6IHS1</accession>
<evidence type="ECO:0000313" key="3">
    <source>
        <dbReference type="EMBL" id="DAA03544.1"/>
    </source>
</evidence>
<keyword evidence="2" id="KW-0472">Membrane</keyword>